<evidence type="ECO:0000259" key="2">
    <source>
        <dbReference type="Pfam" id="PF01882"/>
    </source>
</evidence>
<dbReference type="Pfam" id="PF01882">
    <property type="entry name" value="DUF58"/>
    <property type="match status" value="1"/>
</dbReference>
<dbReference type="Proteomes" id="UP001174909">
    <property type="component" value="Unassembled WGS sequence"/>
</dbReference>
<proteinExistence type="predicted"/>
<accession>A0AA35WD19</accession>
<evidence type="ECO:0000256" key="1">
    <source>
        <dbReference type="SAM" id="Phobius"/>
    </source>
</evidence>
<feature type="domain" description="DUF58" evidence="2">
    <location>
        <begin position="194"/>
        <end position="309"/>
    </location>
</feature>
<reference evidence="3" key="1">
    <citation type="submission" date="2023-03" db="EMBL/GenBank/DDBJ databases">
        <authorList>
            <person name="Steffen K."/>
            <person name="Cardenas P."/>
        </authorList>
    </citation>
    <scope>NUCLEOTIDE SEQUENCE</scope>
</reference>
<name>A0AA35WD19_GEOBA</name>
<feature type="transmembrane region" description="Helical" evidence="1">
    <location>
        <begin position="32"/>
        <end position="51"/>
    </location>
</feature>
<comment type="caution">
    <text evidence="3">The sequence shown here is derived from an EMBL/GenBank/DDBJ whole genome shotgun (WGS) entry which is preliminary data.</text>
</comment>
<sequence length="452" mass="50818">MILSKRTIGILILLAVVTFYTLGTGFPFFFRFLYVIALVLVFGLLWAWINLQGLDVRLTRLAHRGQVGSYLEGQIQVVNRFRFPKSWLEVKEVSDIPGYTTGRGIAMVRDQSRSWRIETYLARRGVFETGRIEVTSQDPFGLFRLNRRFLEAQPYVVFPATEPLPDLDPRFAFLPSDRRVTRRSDHITPESSGVREYVYGDSFRQIHWPYTARMNNLMVKEFDMGLSAEAWVLLDMQRSSHTGDDPVDNTEELSVKAAASLIERFDELSMPVGMATNGDQTWLLRPGSGAGHVGHLMEALAGVRATGNVTLERFIYDLQGHLSRFNSLTIVTPSRRTEWIPALASLRRDGVHVSVVYVDPTDFGAPVEVQSPLDFLYSSELPVYRVRRGQSLNDALQLPLYAQPYPFIAPRAPGDGVTEEVSFNENGSASEPVSAEFAYLGTVRPEGSETAP</sequence>
<gene>
    <name evidence="3" type="ORF">GBAR_LOCUS6016</name>
</gene>
<keyword evidence="1" id="KW-1133">Transmembrane helix</keyword>
<dbReference type="EMBL" id="CASHTH010000901">
    <property type="protein sequence ID" value="CAI8008832.1"/>
    <property type="molecule type" value="Genomic_DNA"/>
</dbReference>
<keyword evidence="1" id="KW-0472">Membrane</keyword>
<evidence type="ECO:0000313" key="3">
    <source>
        <dbReference type="EMBL" id="CAI8008832.1"/>
    </source>
</evidence>
<keyword evidence="4" id="KW-1185">Reference proteome</keyword>
<dbReference type="AlphaFoldDB" id="A0AA35WD19"/>
<dbReference type="InterPro" id="IPR002881">
    <property type="entry name" value="DUF58"/>
</dbReference>
<protein>
    <recommendedName>
        <fullName evidence="2">DUF58 domain-containing protein</fullName>
    </recommendedName>
</protein>
<evidence type="ECO:0000313" key="4">
    <source>
        <dbReference type="Proteomes" id="UP001174909"/>
    </source>
</evidence>
<dbReference type="PANTHER" id="PTHR34351">
    <property type="entry name" value="SLR1927 PROTEIN-RELATED"/>
    <property type="match status" value="1"/>
</dbReference>
<feature type="transmembrane region" description="Helical" evidence="1">
    <location>
        <begin position="7"/>
        <end position="26"/>
    </location>
</feature>
<dbReference type="PANTHER" id="PTHR34351:SF2">
    <property type="entry name" value="DUF58 DOMAIN-CONTAINING PROTEIN"/>
    <property type="match status" value="1"/>
</dbReference>
<organism evidence="3 4">
    <name type="scientific">Geodia barretti</name>
    <name type="common">Barrett's horny sponge</name>
    <dbReference type="NCBI Taxonomy" id="519541"/>
    <lineage>
        <taxon>Eukaryota</taxon>
        <taxon>Metazoa</taxon>
        <taxon>Porifera</taxon>
        <taxon>Demospongiae</taxon>
        <taxon>Heteroscleromorpha</taxon>
        <taxon>Tetractinellida</taxon>
        <taxon>Astrophorina</taxon>
        <taxon>Geodiidae</taxon>
        <taxon>Geodia</taxon>
    </lineage>
</organism>
<keyword evidence="1" id="KW-0812">Transmembrane</keyword>